<keyword evidence="2" id="KW-0677">Repeat</keyword>
<sequence>MTDVEMEITAQTAEPAKEAINTQITADQEVPKSDEMDAQNLEEKLEADGDVPQKVESNGDSPIDETQADSKVDVKAENSGNELEKPSNTAASTEEEEHEHPTEEEASANPRRSTRGRKRKVSEQPVNTIPEEKEVTAAAASGRRKKQKTAVSEPEEEIVSPKAGRGRPRRTSEASTPSSTSRRSSGRVGVGARRKQRCELDDYIPNSAGERVLSCGEGEQLGHPGRTTTRKPRALDTLPDGTEIIQVAAGGVHSVLLTTNGKVYSCGMNEHGTVPVIGLEKEDSTDEFREIEFPQELKKHGKIVQITAGASFSAALTNKGSVIAWGNLRDSQGEIEIHALLKQMQQQPVIIVRHDSKVAGTKKIVKIAAGENHLVMLSDDGEVLTFGDGSMGQLGRSTRLSSIRSSRMVDDSGKSLVIILLERGKFIRFVDIFAGGFWSMARAEDGRIFACGLNNFGQLGLPLPNIDENADAASSEAEFRVPIFTHVKAFPSDKKWTHIKGVKHIVARTDDGTIYGIGNNTDNALGLGTYEGQQDKEHWRYLELQEIKLGNGVKAAGVTATLGASIAWTENGEAYSWGYDTTGQLGVGIASDDDDKMVAKPRKIESAHLNGYHILEVSIADNHSLFLAKKREVEKKKKEEPAESNVVAEASTDLNKVKEPHINAERATAESSDAKTETEAMEH</sequence>
<name>A0A914DIE3_9BILA</name>
<dbReference type="Gene3D" id="2.130.10.30">
    <property type="entry name" value="Regulator of chromosome condensation 1/beta-lactamase-inhibitor protein II"/>
    <property type="match status" value="1"/>
</dbReference>
<dbReference type="SUPFAM" id="SSF50985">
    <property type="entry name" value="RCC1/BLIP-II"/>
    <property type="match status" value="1"/>
</dbReference>
<proteinExistence type="predicted"/>
<accession>A0A914DIE3</accession>
<dbReference type="PRINTS" id="PR00633">
    <property type="entry name" value="RCCNDNSATION"/>
</dbReference>
<feature type="compositionally biased region" description="Basic and acidic residues" evidence="4">
    <location>
        <begin position="29"/>
        <end position="53"/>
    </location>
</feature>
<dbReference type="PROSITE" id="PS00626">
    <property type="entry name" value="RCC1_2"/>
    <property type="match status" value="1"/>
</dbReference>
<feature type="repeat" description="RCC1" evidence="3">
    <location>
        <begin position="320"/>
        <end position="380"/>
    </location>
</feature>
<evidence type="ECO:0000256" key="3">
    <source>
        <dbReference type="PROSITE-ProRule" id="PRU00235"/>
    </source>
</evidence>
<feature type="compositionally biased region" description="Low complexity" evidence="4">
    <location>
        <begin position="173"/>
        <end position="191"/>
    </location>
</feature>
<evidence type="ECO:0000313" key="6">
    <source>
        <dbReference type="Proteomes" id="UP000887540"/>
    </source>
</evidence>
<dbReference type="WBParaSite" id="ACRNAN_scaffold27.g27294.t1">
    <property type="protein sequence ID" value="ACRNAN_scaffold27.g27294.t1"/>
    <property type="gene ID" value="ACRNAN_scaffold27.g27294"/>
</dbReference>
<feature type="repeat" description="RCC1" evidence="3">
    <location>
        <begin position="210"/>
        <end position="260"/>
    </location>
</feature>
<feature type="repeat" description="RCC1" evidence="3">
    <location>
        <begin position="261"/>
        <end position="319"/>
    </location>
</feature>
<feature type="repeat" description="RCC1" evidence="3">
    <location>
        <begin position="381"/>
        <end position="445"/>
    </location>
</feature>
<feature type="region of interest" description="Disordered" evidence="4">
    <location>
        <begin position="633"/>
        <end position="683"/>
    </location>
</feature>
<dbReference type="GO" id="GO:0005737">
    <property type="term" value="C:cytoplasm"/>
    <property type="evidence" value="ECO:0007669"/>
    <property type="project" value="TreeGrafter"/>
</dbReference>
<dbReference type="AlphaFoldDB" id="A0A914DIE3"/>
<keyword evidence="6" id="KW-1185">Reference proteome</keyword>
<evidence type="ECO:0000256" key="2">
    <source>
        <dbReference type="ARBA" id="ARBA00022737"/>
    </source>
</evidence>
<dbReference type="PANTHER" id="PTHR45982:SF1">
    <property type="entry name" value="REGULATOR OF CHROMOSOME CONDENSATION"/>
    <property type="match status" value="1"/>
</dbReference>
<feature type="compositionally biased region" description="Basic and acidic residues" evidence="4">
    <location>
        <begin position="655"/>
        <end position="683"/>
    </location>
</feature>
<feature type="repeat" description="RCC1" evidence="3">
    <location>
        <begin position="572"/>
        <end position="630"/>
    </location>
</feature>
<dbReference type="InterPro" id="IPR009091">
    <property type="entry name" value="RCC1/BLIP-II"/>
</dbReference>
<evidence type="ECO:0000313" key="7">
    <source>
        <dbReference type="WBParaSite" id="ACRNAN_scaffold27.g27294.t1"/>
    </source>
</evidence>
<dbReference type="Pfam" id="PF25390">
    <property type="entry name" value="WD40_RLD"/>
    <property type="match status" value="1"/>
</dbReference>
<dbReference type="PANTHER" id="PTHR45982">
    <property type="entry name" value="REGULATOR OF CHROMOSOME CONDENSATION"/>
    <property type="match status" value="1"/>
</dbReference>
<dbReference type="InterPro" id="IPR000408">
    <property type="entry name" value="Reg_chr_condens"/>
</dbReference>
<feature type="region of interest" description="Disordered" evidence="4">
    <location>
        <begin position="1"/>
        <end position="193"/>
    </location>
</feature>
<evidence type="ECO:0000256" key="1">
    <source>
        <dbReference type="ARBA" id="ARBA00022658"/>
    </source>
</evidence>
<dbReference type="GO" id="GO:0005085">
    <property type="term" value="F:guanyl-nucleotide exchange factor activity"/>
    <property type="evidence" value="ECO:0007669"/>
    <property type="project" value="TreeGrafter"/>
</dbReference>
<organism evidence="6 7">
    <name type="scientific">Acrobeloides nanus</name>
    <dbReference type="NCBI Taxonomy" id="290746"/>
    <lineage>
        <taxon>Eukaryota</taxon>
        <taxon>Metazoa</taxon>
        <taxon>Ecdysozoa</taxon>
        <taxon>Nematoda</taxon>
        <taxon>Chromadorea</taxon>
        <taxon>Rhabditida</taxon>
        <taxon>Tylenchina</taxon>
        <taxon>Cephalobomorpha</taxon>
        <taxon>Cephaloboidea</taxon>
        <taxon>Cephalobidae</taxon>
        <taxon>Acrobeloides</taxon>
    </lineage>
</organism>
<evidence type="ECO:0000259" key="5">
    <source>
        <dbReference type="Pfam" id="PF25390"/>
    </source>
</evidence>
<dbReference type="Proteomes" id="UP000887540">
    <property type="component" value="Unplaced"/>
</dbReference>
<dbReference type="InterPro" id="IPR051553">
    <property type="entry name" value="Ran_GTPase-activating"/>
</dbReference>
<keyword evidence="1" id="KW-0344">Guanine-nucleotide releasing factor</keyword>
<feature type="domain" description="RCC1-like" evidence="5">
    <location>
        <begin position="212"/>
        <end position="626"/>
    </location>
</feature>
<protein>
    <submittedName>
        <fullName evidence="7">Regulator of chromosome condensation</fullName>
    </submittedName>
</protein>
<evidence type="ECO:0000256" key="4">
    <source>
        <dbReference type="SAM" id="MobiDB-lite"/>
    </source>
</evidence>
<dbReference type="InterPro" id="IPR058923">
    <property type="entry name" value="RCC1-like_dom"/>
</dbReference>
<dbReference type="PROSITE" id="PS50012">
    <property type="entry name" value="RCC1_3"/>
    <property type="match status" value="5"/>
</dbReference>
<reference evidence="7" key="1">
    <citation type="submission" date="2022-11" db="UniProtKB">
        <authorList>
            <consortium name="WormBaseParasite"/>
        </authorList>
    </citation>
    <scope>IDENTIFICATION</scope>
</reference>